<dbReference type="InterPro" id="IPR036770">
    <property type="entry name" value="Ankyrin_rpt-contain_sf"/>
</dbReference>
<dbReference type="Pfam" id="PF12796">
    <property type="entry name" value="Ank_2"/>
    <property type="match status" value="1"/>
</dbReference>
<dbReference type="EMBL" id="JARJCW010000010">
    <property type="protein sequence ID" value="KAJ7220173.1"/>
    <property type="molecule type" value="Genomic_DNA"/>
</dbReference>
<sequence length="859" mass="91936">MVRRVQLPPLHQAALAGDDDAVRHALRSGATVDDLDPAGRSAVMCAIAGENWKQLDASDASCTPPVHLRVLRTVVGDAQVSLHTLNAPQRAYRGVTPLGMAAWLDSRDAVRVLLEESAGCVAVDATDAHGATPLMYAARDGRLDVVQLLLRHGARPDFGDANHRTAIQFALPFPQIVWLCESALRRHRCQVADRAAAHLLRLARSALPSTRIFVPPPESAFSADATARATAALIQAVRAADIASLHTLLFPPATAAAAPTLVNLPDAHGWSPLHHCAAAPAPSGAILDALFAAGAVPLFTAREQWTPLHCFAQAGRHPPRAGRRAWGATLARAVAQLVRRTPLSARDRDDETCLHVAAERGACVEVLVLLLECDADASVRALRNARGLTALEVCRPEFRAAFGADAEQLRSGSALSCHTIRPSESVASLLSSASGSGSRRRVPDARDSDPASVLDNVDISASATQLLANLRLTAPAPAEPHAATPFHRSVRAHLVREAGDIAAVVCAHYRAGAAEAAKDVRALRAAVGRAQMRVDRAGREVEAAMRARGLALAAPRRRFDRWSEDSQLTAVSESGEAPAEDAWQDLHSKSSERVNELGVEHLDKGAYEELQSTRSDVEPAKPIKRPSGTMKLRAWMKRKLQLTDNDAGVEHPVNDVVDISRSKLEVIPEQQEAPVAPSPPPSPSVAECDLSADDWVDGLLRTSHSMLQAASRDLERVRECIASAEHFISIVERSAARVERVVGRALKKREAAIAELRASSDAACDDGDGDDFFVQPGLLSPKSSIASLSSVYSARSSCVSLAATLAEQEDDDTRVVRRLLMRKIETGASGAQAELEKGVNSVRTVKEVIRSAKKRAYVV</sequence>
<organism evidence="5 6">
    <name type="scientific">Mycena pura</name>
    <dbReference type="NCBI Taxonomy" id="153505"/>
    <lineage>
        <taxon>Eukaryota</taxon>
        <taxon>Fungi</taxon>
        <taxon>Dikarya</taxon>
        <taxon>Basidiomycota</taxon>
        <taxon>Agaricomycotina</taxon>
        <taxon>Agaricomycetes</taxon>
        <taxon>Agaricomycetidae</taxon>
        <taxon>Agaricales</taxon>
        <taxon>Marasmiineae</taxon>
        <taxon>Mycenaceae</taxon>
        <taxon>Mycena</taxon>
    </lineage>
</organism>
<evidence type="ECO:0000256" key="3">
    <source>
        <dbReference type="PROSITE-ProRule" id="PRU00023"/>
    </source>
</evidence>
<gene>
    <name evidence="5" type="ORF">GGX14DRAFT_585918</name>
</gene>
<reference evidence="5" key="1">
    <citation type="submission" date="2023-03" db="EMBL/GenBank/DDBJ databases">
        <title>Massive genome expansion in bonnet fungi (Mycena s.s.) driven by repeated elements and novel gene families across ecological guilds.</title>
        <authorList>
            <consortium name="Lawrence Berkeley National Laboratory"/>
            <person name="Harder C.B."/>
            <person name="Miyauchi S."/>
            <person name="Viragh M."/>
            <person name="Kuo A."/>
            <person name="Thoen E."/>
            <person name="Andreopoulos B."/>
            <person name="Lu D."/>
            <person name="Skrede I."/>
            <person name="Drula E."/>
            <person name="Henrissat B."/>
            <person name="Morin E."/>
            <person name="Kohler A."/>
            <person name="Barry K."/>
            <person name="LaButti K."/>
            <person name="Morin E."/>
            <person name="Salamov A."/>
            <person name="Lipzen A."/>
            <person name="Mereny Z."/>
            <person name="Hegedus B."/>
            <person name="Baldrian P."/>
            <person name="Stursova M."/>
            <person name="Weitz H."/>
            <person name="Taylor A."/>
            <person name="Grigoriev I.V."/>
            <person name="Nagy L.G."/>
            <person name="Martin F."/>
            <person name="Kauserud H."/>
        </authorList>
    </citation>
    <scope>NUCLEOTIDE SEQUENCE</scope>
    <source>
        <strain evidence="5">9144</strain>
    </source>
</reference>
<comment type="caution">
    <text evidence="5">The sequence shown here is derived from an EMBL/GenBank/DDBJ whole genome shotgun (WGS) entry which is preliminary data.</text>
</comment>
<evidence type="ECO:0000256" key="2">
    <source>
        <dbReference type="ARBA" id="ARBA00023043"/>
    </source>
</evidence>
<dbReference type="AlphaFoldDB" id="A0AAD6VTS8"/>
<feature type="repeat" description="ANK" evidence="3">
    <location>
        <begin position="129"/>
        <end position="161"/>
    </location>
</feature>
<dbReference type="SMART" id="SM00248">
    <property type="entry name" value="ANK"/>
    <property type="match status" value="5"/>
</dbReference>
<evidence type="ECO:0000256" key="1">
    <source>
        <dbReference type="ARBA" id="ARBA00022737"/>
    </source>
</evidence>
<dbReference type="Proteomes" id="UP001219525">
    <property type="component" value="Unassembled WGS sequence"/>
</dbReference>
<dbReference type="SUPFAM" id="SSF48403">
    <property type="entry name" value="Ankyrin repeat"/>
    <property type="match status" value="2"/>
</dbReference>
<keyword evidence="1" id="KW-0677">Repeat</keyword>
<protein>
    <recommendedName>
        <fullName evidence="7">Ankyrin repeat protein</fullName>
    </recommendedName>
</protein>
<dbReference type="PROSITE" id="PS50297">
    <property type="entry name" value="ANK_REP_REGION"/>
    <property type="match status" value="1"/>
</dbReference>
<feature type="repeat" description="ANK" evidence="3">
    <location>
        <begin position="9"/>
        <end position="37"/>
    </location>
</feature>
<dbReference type="Gene3D" id="1.25.40.20">
    <property type="entry name" value="Ankyrin repeat-containing domain"/>
    <property type="match status" value="2"/>
</dbReference>
<name>A0AAD6VTS8_9AGAR</name>
<evidence type="ECO:0000256" key="4">
    <source>
        <dbReference type="SAM" id="MobiDB-lite"/>
    </source>
</evidence>
<keyword evidence="2 3" id="KW-0040">ANK repeat</keyword>
<evidence type="ECO:0008006" key="7">
    <source>
        <dbReference type="Google" id="ProtNLM"/>
    </source>
</evidence>
<evidence type="ECO:0000313" key="5">
    <source>
        <dbReference type="EMBL" id="KAJ7220173.1"/>
    </source>
</evidence>
<keyword evidence="6" id="KW-1185">Reference proteome</keyword>
<feature type="region of interest" description="Disordered" evidence="4">
    <location>
        <begin position="431"/>
        <end position="450"/>
    </location>
</feature>
<dbReference type="PANTHER" id="PTHR24171">
    <property type="entry name" value="ANKYRIN REPEAT DOMAIN-CONTAINING PROTEIN 39-RELATED"/>
    <property type="match status" value="1"/>
</dbReference>
<dbReference type="InterPro" id="IPR002110">
    <property type="entry name" value="Ankyrin_rpt"/>
</dbReference>
<evidence type="ECO:0000313" key="6">
    <source>
        <dbReference type="Proteomes" id="UP001219525"/>
    </source>
</evidence>
<accession>A0AAD6VTS8</accession>
<dbReference type="PROSITE" id="PS50088">
    <property type="entry name" value="ANK_REPEAT"/>
    <property type="match status" value="2"/>
</dbReference>
<dbReference type="Pfam" id="PF00023">
    <property type="entry name" value="Ank"/>
    <property type="match status" value="1"/>
</dbReference>
<proteinExistence type="predicted"/>